<gene>
    <name evidence="1" type="ORF">HAQ05_21000</name>
</gene>
<evidence type="ECO:0000313" key="2">
    <source>
        <dbReference type="Proteomes" id="UP000805841"/>
    </source>
</evidence>
<keyword evidence="2" id="KW-1185">Reference proteome</keyword>
<accession>A0ABR7Z782</accession>
<protein>
    <submittedName>
        <fullName evidence="1">Uncharacterized protein</fullName>
    </submittedName>
</protein>
<sequence>MTDQKDKKPTLRKLTCLPYSLAEVDGLIAISQPGANGEEDDVIFISLDQVDVFEAHLSIFAGEMRAAAQGVQS</sequence>
<evidence type="ECO:0000313" key="1">
    <source>
        <dbReference type="EMBL" id="MBD1601161.1"/>
    </source>
</evidence>
<proteinExistence type="predicted"/>
<name>A0ABR7Z782_9PSED</name>
<dbReference type="RefSeq" id="WP_190424146.1">
    <property type="nucleotide sequence ID" value="NZ_JAAOCA010000030.1"/>
</dbReference>
<comment type="caution">
    <text evidence="1">The sequence shown here is derived from an EMBL/GenBank/DDBJ whole genome shotgun (WGS) entry which is preliminary data.</text>
</comment>
<dbReference type="Proteomes" id="UP000805841">
    <property type="component" value="Unassembled WGS sequence"/>
</dbReference>
<dbReference type="EMBL" id="JAAOCA010000030">
    <property type="protein sequence ID" value="MBD1601161.1"/>
    <property type="molecule type" value="Genomic_DNA"/>
</dbReference>
<reference evidence="1 2" key="1">
    <citation type="journal article" date="2020" name="Insects">
        <title>Bacteria Belonging to Pseudomonas typographi sp. nov. from the Bark Beetle Ips typographus Have Genomic Potential to Aid in the Host Ecology.</title>
        <authorList>
            <person name="Peral-Aranega E."/>
            <person name="Saati-Santamaria Z."/>
            <person name="Kolarik M."/>
            <person name="Rivas R."/>
            <person name="Garcia-Fraile P."/>
        </authorList>
    </citation>
    <scope>NUCLEOTIDE SEQUENCE [LARGE SCALE GENOMIC DNA]</scope>
    <source>
        <strain evidence="1 2">CA3A</strain>
    </source>
</reference>
<organism evidence="1 2">
    <name type="scientific">Pseudomonas typographi</name>
    <dbReference type="NCBI Taxonomy" id="2715964"/>
    <lineage>
        <taxon>Bacteria</taxon>
        <taxon>Pseudomonadati</taxon>
        <taxon>Pseudomonadota</taxon>
        <taxon>Gammaproteobacteria</taxon>
        <taxon>Pseudomonadales</taxon>
        <taxon>Pseudomonadaceae</taxon>
        <taxon>Pseudomonas</taxon>
    </lineage>
</organism>